<accession>A0A444JX78</accession>
<dbReference type="OrthoDB" id="9801841at2"/>
<dbReference type="AlphaFoldDB" id="A0A444JX78"/>
<keyword evidence="2" id="KW-1185">Reference proteome</keyword>
<dbReference type="Gene3D" id="3.40.1730.10">
    <property type="entry name" value="pa0076 domain"/>
    <property type="match status" value="1"/>
</dbReference>
<dbReference type="PIRSF" id="PIRSF029287">
    <property type="entry name" value="UCP029287"/>
    <property type="match status" value="1"/>
</dbReference>
<evidence type="ECO:0000313" key="2">
    <source>
        <dbReference type="Proteomes" id="UP000287563"/>
    </source>
</evidence>
<proteinExistence type="predicted"/>
<dbReference type="NCBIfam" id="TIGR03373">
    <property type="entry name" value="VI_minor_4"/>
    <property type="match status" value="1"/>
</dbReference>
<comment type="caution">
    <text evidence="1">The sequence shown here is derived from an EMBL/GenBank/DDBJ whole genome shotgun (WGS) entry which is preliminary data.</text>
</comment>
<dbReference type="Proteomes" id="UP000287563">
    <property type="component" value="Unassembled WGS sequence"/>
</dbReference>
<dbReference type="Pfam" id="PF09867">
    <property type="entry name" value="TagF_N"/>
    <property type="match status" value="1"/>
</dbReference>
<dbReference type="InterPro" id="IPR038225">
    <property type="entry name" value="TagF_sf"/>
</dbReference>
<name>A0A444JX78_9GAMM</name>
<dbReference type="EMBL" id="RJLM01000001">
    <property type="protein sequence ID" value="RWX57680.1"/>
    <property type="molecule type" value="Genomic_DNA"/>
</dbReference>
<sequence length="230" mass="26539">MPDETVKPSLGYFGKVPERGDFIQDQISPDFVKPWNEWLQATLAVSREQLGEEWLDYYLTSPVWHFSLSAGVCGDSGMVGTFMPSIDQVGRHFYFTVAAEVDRPAVCYWLRQQWSQNTEDHVLKLLDEPIDLKQWISTLNTADGFLEEKPERPVIMIDTSNSEQLVLLGGQDFHSDHLQHKAFREKFDRYCIWWTSGSEQIPECTLVTKGLPLVSQFSAMLDGNWEQWGW</sequence>
<dbReference type="RefSeq" id="WP_128782537.1">
    <property type="nucleotide sequence ID" value="NZ_JAKJSG010000072.1"/>
</dbReference>
<evidence type="ECO:0000313" key="1">
    <source>
        <dbReference type="EMBL" id="RWX57680.1"/>
    </source>
</evidence>
<dbReference type="InterPro" id="IPR017748">
    <property type="entry name" value="TagF"/>
</dbReference>
<gene>
    <name evidence="1" type="primary">tagF</name>
    <name evidence="1" type="ORF">EDI28_04140</name>
</gene>
<protein>
    <submittedName>
        <fullName evidence="1">Type VI secretion system-associated protein TagF</fullName>
    </submittedName>
</protein>
<reference evidence="1 2" key="1">
    <citation type="submission" date="2018-11" db="EMBL/GenBank/DDBJ databases">
        <title>Photobacterium sp. BEI247 sp. nov., a marine bacterium isolated from Yongle Blue Hole in the South China Sea.</title>
        <authorList>
            <person name="Wang X."/>
        </authorList>
    </citation>
    <scope>NUCLEOTIDE SEQUENCE [LARGE SCALE GENOMIC DNA]</scope>
    <source>
        <strain evidence="2">BEI247</strain>
    </source>
</reference>
<organism evidence="1 2">
    <name type="scientific">Photobacterium chitinilyticum</name>
    <dbReference type="NCBI Taxonomy" id="2485123"/>
    <lineage>
        <taxon>Bacteria</taxon>
        <taxon>Pseudomonadati</taxon>
        <taxon>Pseudomonadota</taxon>
        <taxon>Gammaproteobacteria</taxon>
        <taxon>Vibrionales</taxon>
        <taxon>Vibrionaceae</taxon>
        <taxon>Photobacterium</taxon>
    </lineage>
</organism>